<feature type="compositionally biased region" description="Low complexity" evidence="1">
    <location>
        <begin position="42"/>
        <end position="59"/>
    </location>
</feature>
<dbReference type="AlphaFoldDB" id="A0A1I7T244"/>
<evidence type="ECO:0000313" key="2">
    <source>
        <dbReference type="Proteomes" id="UP000095282"/>
    </source>
</evidence>
<dbReference type="Proteomes" id="UP000095282">
    <property type="component" value="Unplaced"/>
</dbReference>
<protein>
    <submittedName>
        <fullName evidence="3">Mediator of RNA polymerase II transcription subunit 8</fullName>
    </submittedName>
</protein>
<keyword evidence="2" id="KW-1185">Reference proteome</keyword>
<dbReference type="WBParaSite" id="Csp11.Scaffold473.g1687.t2">
    <property type="protein sequence ID" value="Csp11.Scaffold473.g1687.t2"/>
    <property type="gene ID" value="Csp11.Scaffold473.g1687"/>
</dbReference>
<accession>A0A1I7T244</accession>
<proteinExistence type="predicted"/>
<name>A0A1I7T244_9PELO</name>
<dbReference type="STRING" id="1561998.A0A1I7T244"/>
<feature type="region of interest" description="Disordered" evidence="1">
    <location>
        <begin position="32"/>
        <end position="73"/>
    </location>
</feature>
<evidence type="ECO:0000313" key="3">
    <source>
        <dbReference type="WBParaSite" id="Csp11.Scaffold473.g1687.t2"/>
    </source>
</evidence>
<feature type="compositionally biased region" description="Polar residues" evidence="1">
    <location>
        <begin position="60"/>
        <end position="73"/>
    </location>
</feature>
<feature type="compositionally biased region" description="Basic and acidic residues" evidence="1">
    <location>
        <begin position="106"/>
        <end position="117"/>
    </location>
</feature>
<feature type="region of interest" description="Disordered" evidence="1">
    <location>
        <begin position="97"/>
        <end position="117"/>
    </location>
</feature>
<reference evidence="3" key="1">
    <citation type="submission" date="2016-11" db="UniProtKB">
        <authorList>
            <consortium name="WormBaseParasite"/>
        </authorList>
    </citation>
    <scope>IDENTIFICATION</scope>
</reference>
<dbReference type="eggNOG" id="ENOG502TIKK">
    <property type="taxonomic scope" value="Eukaryota"/>
</dbReference>
<sequence>MENIPHFQQWLRPAPERHVPLTHNFYEQFLRKNPGYNESMETPSAPSTPNTSTGSAPSTKTSTNKSTAESSVTSKLVKEIMESNKQLIEAAAMQRRNQLSFDEEEFNRNHEASRKRK</sequence>
<organism evidence="2 3">
    <name type="scientific">Caenorhabditis tropicalis</name>
    <dbReference type="NCBI Taxonomy" id="1561998"/>
    <lineage>
        <taxon>Eukaryota</taxon>
        <taxon>Metazoa</taxon>
        <taxon>Ecdysozoa</taxon>
        <taxon>Nematoda</taxon>
        <taxon>Chromadorea</taxon>
        <taxon>Rhabditida</taxon>
        <taxon>Rhabditina</taxon>
        <taxon>Rhabditomorpha</taxon>
        <taxon>Rhabditoidea</taxon>
        <taxon>Rhabditidae</taxon>
        <taxon>Peloderinae</taxon>
        <taxon>Caenorhabditis</taxon>
    </lineage>
</organism>
<evidence type="ECO:0000256" key="1">
    <source>
        <dbReference type="SAM" id="MobiDB-lite"/>
    </source>
</evidence>